<evidence type="ECO:0000259" key="1">
    <source>
        <dbReference type="PROSITE" id="PS51671"/>
    </source>
</evidence>
<dbReference type="EMBL" id="SOEG01000008">
    <property type="protein sequence ID" value="TDX52088.1"/>
    <property type="molecule type" value="Genomic_DNA"/>
</dbReference>
<proteinExistence type="predicted"/>
<dbReference type="Proteomes" id="UP000295832">
    <property type="component" value="Unassembled WGS sequence"/>
</dbReference>
<dbReference type="InterPro" id="IPR045865">
    <property type="entry name" value="ACT-like_dom_sf"/>
</dbReference>
<dbReference type="Gene3D" id="3.30.2130.10">
    <property type="entry name" value="VC0802-like"/>
    <property type="match status" value="1"/>
</dbReference>
<dbReference type="CDD" id="cd04882">
    <property type="entry name" value="ACT_Bt0572_2"/>
    <property type="match status" value="1"/>
</dbReference>
<dbReference type="CDD" id="cd04908">
    <property type="entry name" value="ACT_Bt0572_1"/>
    <property type="match status" value="1"/>
</dbReference>
<dbReference type="AlphaFoldDB" id="A0A4R8H9X5"/>
<gene>
    <name evidence="2" type="ORF">C7959_10810</name>
</gene>
<evidence type="ECO:0000313" key="2">
    <source>
        <dbReference type="EMBL" id="TDX52088.1"/>
    </source>
</evidence>
<dbReference type="PANTHER" id="PTHR40099:SF1">
    <property type="entry name" value="ACETOLACTATE SYNTHASE, SMALL SUBUNIT"/>
    <property type="match status" value="1"/>
</dbReference>
<comment type="caution">
    <text evidence="2">The sequence shown here is derived from an EMBL/GenBank/DDBJ whole genome shotgun (WGS) entry which is preliminary data.</text>
</comment>
<accession>A0A4R8H9X5</accession>
<feature type="domain" description="ACT" evidence="1">
    <location>
        <begin position="5"/>
        <end position="82"/>
    </location>
</feature>
<dbReference type="STRING" id="926561.GCA_000379025_02515"/>
<keyword evidence="3" id="KW-1185">Reference proteome</keyword>
<evidence type="ECO:0000313" key="3">
    <source>
        <dbReference type="Proteomes" id="UP000295832"/>
    </source>
</evidence>
<dbReference type="SUPFAM" id="SSF55021">
    <property type="entry name" value="ACT-like"/>
    <property type="match status" value="2"/>
</dbReference>
<dbReference type="InterPro" id="IPR045739">
    <property type="entry name" value="ACT_dom_pair"/>
</dbReference>
<organism evidence="2 3">
    <name type="scientific">Orenia marismortui</name>
    <dbReference type="NCBI Taxonomy" id="46469"/>
    <lineage>
        <taxon>Bacteria</taxon>
        <taxon>Bacillati</taxon>
        <taxon>Bacillota</taxon>
        <taxon>Clostridia</taxon>
        <taxon>Halanaerobiales</taxon>
        <taxon>Halobacteroidaceae</taxon>
        <taxon>Orenia</taxon>
    </lineage>
</organism>
<dbReference type="Pfam" id="PF19571">
    <property type="entry name" value="ACT_8"/>
    <property type="match status" value="1"/>
</dbReference>
<dbReference type="InterPro" id="IPR002912">
    <property type="entry name" value="ACT_dom"/>
</dbReference>
<protein>
    <recommendedName>
        <fullName evidence="1">ACT domain-containing protein</fullName>
    </recommendedName>
</protein>
<dbReference type="PROSITE" id="PS51671">
    <property type="entry name" value="ACT"/>
    <property type="match status" value="1"/>
</dbReference>
<dbReference type="PANTHER" id="PTHR40099">
    <property type="entry name" value="ACETOLACTATE SYNTHASE, SMALL SUBUNIT"/>
    <property type="match status" value="1"/>
</dbReference>
<reference evidence="2 3" key="1">
    <citation type="submission" date="2019-03" db="EMBL/GenBank/DDBJ databases">
        <title>Subsurface microbial communities from deep shales in Ohio and West Virginia, USA.</title>
        <authorList>
            <person name="Wrighton K."/>
        </authorList>
    </citation>
    <scope>NUCLEOTIDE SEQUENCE [LARGE SCALE GENOMIC DNA]</scope>
    <source>
        <strain evidence="2 3">MSL 6dP</strain>
    </source>
</reference>
<name>A0A4R8H9X5_9FIRM</name>
<sequence>MIIKQLSVFLENRSGRLTELTEILGNAGINLSALSIAETSEFGIIRMVVSDPQKGLEILKEHNFSVNLTDVICLCTPNKAGSLAKALKILSTAGISIEYMYAFSIGEEAFVVLRTENLNETIAILEKNKMAILKACELYNS</sequence>
<dbReference type="RefSeq" id="WP_134115953.1">
    <property type="nucleotide sequence ID" value="NZ_SOEG01000008.1"/>
</dbReference>